<dbReference type="Proteomes" id="UP000253506">
    <property type="component" value="Unassembled WGS sequence"/>
</dbReference>
<accession>A0A368ZZ11</accession>
<proteinExistence type="predicted"/>
<gene>
    <name evidence="1" type="ORF">DFP77_11960</name>
</gene>
<dbReference type="EMBL" id="QPJQ01000019">
    <property type="protein sequence ID" value="RCX01067.1"/>
    <property type="molecule type" value="Genomic_DNA"/>
</dbReference>
<dbReference type="RefSeq" id="WP_114412371.1">
    <property type="nucleotide sequence ID" value="NZ_QPJQ01000019.1"/>
</dbReference>
<dbReference type="AlphaFoldDB" id="A0A368ZZ11"/>
<protein>
    <submittedName>
        <fullName evidence="1">Uncharacterized protein</fullName>
    </submittedName>
</protein>
<reference evidence="1 2" key="1">
    <citation type="submission" date="2018-07" db="EMBL/GenBank/DDBJ databases">
        <title>Genomic Encyclopedia of Type Strains, Phase III (KMG-III): the genomes of soil and plant-associated and newly described type strains.</title>
        <authorList>
            <person name="Whitman W."/>
        </authorList>
    </citation>
    <scope>NUCLEOTIDE SEQUENCE [LARGE SCALE GENOMIC DNA]</scope>
    <source>
        <strain evidence="1 2">CECT 7731</strain>
    </source>
</reference>
<comment type="caution">
    <text evidence="1">The sequence shown here is derived from an EMBL/GenBank/DDBJ whole genome shotgun (WGS) entry which is preliminary data.</text>
</comment>
<dbReference type="OrthoDB" id="9255704at2"/>
<evidence type="ECO:0000313" key="2">
    <source>
        <dbReference type="Proteomes" id="UP000253506"/>
    </source>
</evidence>
<sequence>MQTGENMRYNMEDGFSLKNLFENIFGRKAWYELKHSTDIILWKKYCTRLLSAIEVSAKATVQIADEDWFEQLSMEAEHGKKMLQLSEDFEQLFANLAASLGTISFLQLGLIPYHLTHKSVTLRHPINWKLDLYRSVQYVQNSEQRQNSYNKKKQSST</sequence>
<name>A0A368ZZ11_9GAMM</name>
<evidence type="ECO:0000313" key="1">
    <source>
        <dbReference type="EMBL" id="RCX01067.1"/>
    </source>
</evidence>
<organism evidence="1 2">
    <name type="scientific">Marinomonas foliarum</name>
    <dbReference type="NCBI Taxonomy" id="491950"/>
    <lineage>
        <taxon>Bacteria</taxon>
        <taxon>Pseudomonadati</taxon>
        <taxon>Pseudomonadota</taxon>
        <taxon>Gammaproteobacteria</taxon>
        <taxon>Oceanospirillales</taxon>
        <taxon>Oceanospirillaceae</taxon>
        <taxon>Marinomonas</taxon>
    </lineage>
</organism>